<gene>
    <name evidence="1" type="ORF">ANE_LOCUS4551</name>
</gene>
<dbReference type="Proteomes" id="UP000489600">
    <property type="component" value="Unassembled WGS sequence"/>
</dbReference>
<reference evidence="1" key="1">
    <citation type="submission" date="2019-07" db="EMBL/GenBank/DDBJ databases">
        <authorList>
            <person name="Dittberner H."/>
        </authorList>
    </citation>
    <scope>NUCLEOTIDE SEQUENCE [LARGE SCALE GENOMIC DNA]</scope>
</reference>
<organism evidence="1 2">
    <name type="scientific">Arabis nemorensis</name>
    <dbReference type="NCBI Taxonomy" id="586526"/>
    <lineage>
        <taxon>Eukaryota</taxon>
        <taxon>Viridiplantae</taxon>
        <taxon>Streptophyta</taxon>
        <taxon>Embryophyta</taxon>
        <taxon>Tracheophyta</taxon>
        <taxon>Spermatophyta</taxon>
        <taxon>Magnoliopsida</taxon>
        <taxon>eudicotyledons</taxon>
        <taxon>Gunneridae</taxon>
        <taxon>Pentapetalae</taxon>
        <taxon>rosids</taxon>
        <taxon>malvids</taxon>
        <taxon>Brassicales</taxon>
        <taxon>Brassicaceae</taxon>
        <taxon>Arabideae</taxon>
        <taxon>Arabis</taxon>
    </lineage>
</organism>
<keyword evidence="2" id="KW-1185">Reference proteome</keyword>
<evidence type="ECO:0000313" key="2">
    <source>
        <dbReference type="Proteomes" id="UP000489600"/>
    </source>
</evidence>
<dbReference type="EMBL" id="CABITT030000002">
    <property type="protein sequence ID" value="VVA94106.1"/>
    <property type="molecule type" value="Genomic_DNA"/>
</dbReference>
<name>A0A565AXF3_9BRAS</name>
<protein>
    <submittedName>
        <fullName evidence="1">Uncharacterized protein</fullName>
    </submittedName>
</protein>
<evidence type="ECO:0000313" key="1">
    <source>
        <dbReference type="EMBL" id="VVA94106.1"/>
    </source>
</evidence>
<dbReference type="AlphaFoldDB" id="A0A565AXF3"/>
<proteinExistence type="predicted"/>
<sequence length="62" mass="6877">MKFLRCEALEDALESTLNDFDSDRVSMATSVGSSMEEDLALEYELAALREAMDSGLTYLLAH</sequence>
<comment type="caution">
    <text evidence="1">The sequence shown here is derived from an EMBL/GenBank/DDBJ whole genome shotgun (WGS) entry which is preliminary data.</text>
</comment>
<accession>A0A565AXF3</accession>